<protein>
    <submittedName>
        <fullName evidence="4">Short-chain dehydrogenase</fullName>
    </submittedName>
</protein>
<dbReference type="Gene3D" id="3.40.50.720">
    <property type="entry name" value="NAD(P)-binding Rossmann-like Domain"/>
    <property type="match status" value="1"/>
</dbReference>
<proteinExistence type="inferred from homology"/>
<evidence type="ECO:0000256" key="1">
    <source>
        <dbReference type="ARBA" id="ARBA00006484"/>
    </source>
</evidence>
<dbReference type="InterPro" id="IPR051122">
    <property type="entry name" value="SDR_DHRS6-like"/>
</dbReference>
<dbReference type="InterPro" id="IPR036291">
    <property type="entry name" value="NAD(P)-bd_dom_sf"/>
</dbReference>
<dbReference type="SUPFAM" id="SSF51735">
    <property type="entry name" value="NAD(P)-binding Rossmann-fold domains"/>
    <property type="match status" value="1"/>
</dbReference>
<evidence type="ECO:0000256" key="2">
    <source>
        <dbReference type="ARBA" id="ARBA00023002"/>
    </source>
</evidence>
<dbReference type="InterPro" id="IPR020904">
    <property type="entry name" value="Sc_DH/Rdtase_CS"/>
</dbReference>
<comment type="caution">
    <text evidence="4">The sequence shown here is derived from an EMBL/GenBank/DDBJ whole genome shotgun (WGS) entry which is preliminary data.</text>
</comment>
<organism evidence="4 5">
    <name type="scientific">Ancrocorticia populi</name>
    <dbReference type="NCBI Taxonomy" id="2175228"/>
    <lineage>
        <taxon>Bacteria</taxon>
        <taxon>Bacillati</taxon>
        <taxon>Actinomycetota</taxon>
        <taxon>Actinomycetes</taxon>
        <taxon>Actinomycetales</taxon>
        <taxon>Actinomycetaceae</taxon>
        <taxon>Ancrocorticia</taxon>
    </lineage>
</organism>
<keyword evidence="5" id="KW-1185">Reference proteome</keyword>
<dbReference type="GO" id="GO:0016491">
    <property type="term" value="F:oxidoreductase activity"/>
    <property type="evidence" value="ECO:0007669"/>
    <property type="project" value="UniProtKB-KW"/>
</dbReference>
<dbReference type="PANTHER" id="PTHR43477:SF1">
    <property type="entry name" value="DIHYDROANTICAPSIN 7-DEHYDROGENASE"/>
    <property type="match status" value="1"/>
</dbReference>
<dbReference type="PROSITE" id="PS00061">
    <property type="entry name" value="ADH_SHORT"/>
    <property type="match status" value="1"/>
</dbReference>
<evidence type="ECO:0000256" key="3">
    <source>
        <dbReference type="RuleBase" id="RU000363"/>
    </source>
</evidence>
<dbReference type="Proteomes" id="UP000245283">
    <property type="component" value="Unassembled WGS sequence"/>
</dbReference>
<dbReference type="InterPro" id="IPR002347">
    <property type="entry name" value="SDR_fam"/>
</dbReference>
<dbReference type="PRINTS" id="PR00080">
    <property type="entry name" value="SDRFAMILY"/>
</dbReference>
<keyword evidence="2" id="KW-0560">Oxidoreductase</keyword>
<dbReference type="FunFam" id="3.40.50.720:FF:000084">
    <property type="entry name" value="Short-chain dehydrogenase reductase"/>
    <property type="match status" value="1"/>
</dbReference>
<comment type="similarity">
    <text evidence="1 3">Belongs to the short-chain dehydrogenases/reductases (SDR) family.</text>
</comment>
<evidence type="ECO:0000313" key="5">
    <source>
        <dbReference type="Proteomes" id="UP000245283"/>
    </source>
</evidence>
<dbReference type="PANTHER" id="PTHR43477">
    <property type="entry name" value="DIHYDROANTICAPSIN 7-DEHYDROGENASE"/>
    <property type="match status" value="1"/>
</dbReference>
<evidence type="ECO:0000313" key="4">
    <source>
        <dbReference type="EMBL" id="PWF27356.1"/>
    </source>
</evidence>
<dbReference type="AlphaFoldDB" id="A0A2V1K7C9"/>
<dbReference type="EMBL" id="QETB01000001">
    <property type="protein sequence ID" value="PWF27356.1"/>
    <property type="molecule type" value="Genomic_DNA"/>
</dbReference>
<gene>
    <name evidence="4" type="ORF">DD236_02930</name>
</gene>
<dbReference type="Pfam" id="PF00106">
    <property type="entry name" value="adh_short"/>
    <property type="match status" value="1"/>
</dbReference>
<accession>A0A2V1K7C9</accession>
<dbReference type="OrthoDB" id="3189729at2"/>
<dbReference type="PRINTS" id="PR00081">
    <property type="entry name" value="GDHRDH"/>
</dbReference>
<dbReference type="CDD" id="cd05233">
    <property type="entry name" value="SDR_c"/>
    <property type="match status" value="1"/>
</dbReference>
<sequence>MLTGRFEGKTVIVTGAASGIGLATTLRIAREGGRVIAVDLNEEGLAALKEEHANRDIVTVTADIGENEDVARVIEACNGQCDGLTNNAGIMDKFVPIGEVSDEMWEKVFHVNVLGTMKMTRAVIPLMLGAGHGSICNTASMGGIVGGAAGAAYPASKFAVVGITKNTSFMYAPNNIRVNAVAPGAVRTNIGGDFASHLALARVGPRMQVVVPPPAAPEEIAAAITFLLSDDSANVTGAVLPSDGGWSAA</sequence>
<reference evidence="5" key="1">
    <citation type="submission" date="2018-05" db="EMBL/GenBank/DDBJ databases">
        <authorList>
            <person name="Li Y."/>
        </authorList>
    </citation>
    <scope>NUCLEOTIDE SEQUENCE [LARGE SCALE GENOMIC DNA]</scope>
    <source>
        <strain evidence="5">sk1b4</strain>
    </source>
</reference>
<name>A0A2V1K7C9_9ACTO</name>